<comment type="caution">
    <text evidence="2">The sequence shown here is derived from an EMBL/GenBank/DDBJ whole genome shotgun (WGS) entry which is preliminary data.</text>
</comment>
<protein>
    <recommendedName>
        <fullName evidence="4">DUF1002 domain-containing protein</fullName>
    </recommendedName>
</protein>
<dbReference type="Proteomes" id="UP000180254">
    <property type="component" value="Unassembled WGS sequence"/>
</dbReference>
<keyword evidence="3" id="KW-1185">Reference proteome</keyword>
<dbReference type="EMBL" id="MKIE01000003">
    <property type="protein sequence ID" value="OHW62395.1"/>
    <property type="molecule type" value="Genomic_DNA"/>
</dbReference>
<organism evidence="2 3">
    <name type="scientific">Andreesenia angusta</name>
    <dbReference type="NCBI Taxonomy" id="39480"/>
    <lineage>
        <taxon>Bacteria</taxon>
        <taxon>Bacillati</taxon>
        <taxon>Bacillota</taxon>
        <taxon>Tissierellia</taxon>
        <taxon>Tissierellales</taxon>
        <taxon>Gottschalkiaceae</taxon>
        <taxon>Andreesenia</taxon>
    </lineage>
</organism>
<dbReference type="InterPro" id="IPR009343">
    <property type="entry name" value="DUF1002"/>
</dbReference>
<evidence type="ECO:0000313" key="2">
    <source>
        <dbReference type="EMBL" id="OHW62395.1"/>
    </source>
</evidence>
<proteinExistence type="predicted"/>
<dbReference type="OrthoDB" id="9810153at2"/>
<dbReference type="Pfam" id="PF06207">
    <property type="entry name" value="DUF1002"/>
    <property type="match status" value="1"/>
</dbReference>
<keyword evidence="1" id="KW-0732">Signal</keyword>
<evidence type="ECO:0000256" key="1">
    <source>
        <dbReference type="SAM" id="SignalP"/>
    </source>
</evidence>
<accession>A0A1S1V7I6</accession>
<evidence type="ECO:0008006" key="4">
    <source>
        <dbReference type="Google" id="ProtNLM"/>
    </source>
</evidence>
<evidence type="ECO:0000313" key="3">
    <source>
        <dbReference type="Proteomes" id="UP000180254"/>
    </source>
</evidence>
<gene>
    <name evidence="2" type="ORF">EUAN_09580</name>
</gene>
<feature type="chain" id="PRO_5010178347" description="DUF1002 domain-containing protein" evidence="1">
    <location>
        <begin position="21"/>
        <end position="282"/>
    </location>
</feature>
<dbReference type="RefSeq" id="WP_071062225.1">
    <property type="nucleotide sequence ID" value="NZ_MKIE01000003.1"/>
</dbReference>
<dbReference type="STRING" id="39480.EUAN_09580"/>
<sequence>MKKIIAVLLASAMLATVAVADRIENVTVSLGSDLNGEQRAMMLDRFGVGEDVNIVEVTNREERAYLGNYVDESLLGTRAISCAYVEELDDGSGIEVETSNVTWVDERMVQNALTTAGVKDAKVKVSAPFKVSGTAALTGVIKAFEGATGSTVSEEEKQVANEEIAKTGELGQEIGKEKATDLIEEIKLKVVEEGISDPQEIKVIVEEKARELNITLNEEQFQQIISLMQNIGSLDLDISGIKDQLSDISDKVTTAVENSEEAKGLLQKIADFFKELLSGITS</sequence>
<reference evidence="2 3" key="1">
    <citation type="submission" date="2016-09" db="EMBL/GenBank/DDBJ databases">
        <title>Genome sequence of Eubacterium angustum.</title>
        <authorList>
            <person name="Poehlein A."/>
            <person name="Daniel R."/>
        </authorList>
    </citation>
    <scope>NUCLEOTIDE SEQUENCE [LARGE SCALE GENOMIC DNA]</scope>
    <source>
        <strain evidence="2 3">DSM 1989</strain>
    </source>
</reference>
<name>A0A1S1V7I6_9FIRM</name>
<feature type="signal peptide" evidence="1">
    <location>
        <begin position="1"/>
        <end position="20"/>
    </location>
</feature>
<dbReference type="AlphaFoldDB" id="A0A1S1V7I6"/>